<sequence>MTIYAATTPIDLRRSFDRLAAAAKDEMGKDPRSGALFLFVNKAGDRLKALWWDRTGYCLMYKRLERGVFRFPSAIRPGDPSIEIDAAEFTKILAGLDLPAAKGTIGTRHRARASEISPPVP</sequence>
<protein>
    <submittedName>
        <fullName evidence="1">IS66 family insertion sequence element accessory protein TnpB</fullName>
    </submittedName>
</protein>
<name>A0ABZ2K107_9BACT</name>
<gene>
    <name evidence="1" type="primary">tnpB</name>
    <name evidence="1" type="ORF">LZC95_26555</name>
</gene>
<dbReference type="PANTHER" id="PTHR36455:SF1">
    <property type="entry name" value="BLR8292 PROTEIN"/>
    <property type="match status" value="1"/>
</dbReference>
<proteinExistence type="predicted"/>
<accession>A0ABZ2K107</accession>
<dbReference type="PANTHER" id="PTHR36455">
    <property type="match status" value="1"/>
</dbReference>
<reference evidence="1 2" key="1">
    <citation type="submission" date="2021-12" db="EMBL/GenBank/DDBJ databases">
        <title>Discovery of the Pendulisporaceae a myxobacterial family with distinct sporulation behavior and unique specialized metabolism.</title>
        <authorList>
            <person name="Garcia R."/>
            <person name="Popoff A."/>
            <person name="Bader C.D."/>
            <person name="Loehr J."/>
            <person name="Walesch S."/>
            <person name="Walt C."/>
            <person name="Boldt J."/>
            <person name="Bunk B."/>
            <person name="Haeckl F.J.F.P.J."/>
            <person name="Gunesch A.P."/>
            <person name="Birkelbach J."/>
            <person name="Nuebel U."/>
            <person name="Pietschmann T."/>
            <person name="Bach T."/>
            <person name="Mueller R."/>
        </authorList>
    </citation>
    <scope>NUCLEOTIDE SEQUENCE [LARGE SCALE GENOMIC DNA]</scope>
    <source>
        <strain evidence="1 2">MSr12523</strain>
    </source>
</reference>
<dbReference type="RefSeq" id="WP_394840663.1">
    <property type="nucleotide sequence ID" value="NZ_CP089982.1"/>
</dbReference>
<dbReference type="InterPro" id="IPR008878">
    <property type="entry name" value="Transposase_IS66_Orf2"/>
</dbReference>
<dbReference type="EMBL" id="CP089982">
    <property type="protein sequence ID" value="WXA90051.1"/>
    <property type="molecule type" value="Genomic_DNA"/>
</dbReference>
<evidence type="ECO:0000313" key="2">
    <source>
        <dbReference type="Proteomes" id="UP001379533"/>
    </source>
</evidence>
<organism evidence="1 2">
    <name type="scientific">Pendulispora brunnea</name>
    <dbReference type="NCBI Taxonomy" id="2905690"/>
    <lineage>
        <taxon>Bacteria</taxon>
        <taxon>Pseudomonadati</taxon>
        <taxon>Myxococcota</taxon>
        <taxon>Myxococcia</taxon>
        <taxon>Myxococcales</taxon>
        <taxon>Sorangiineae</taxon>
        <taxon>Pendulisporaceae</taxon>
        <taxon>Pendulispora</taxon>
    </lineage>
</organism>
<keyword evidence="2" id="KW-1185">Reference proteome</keyword>
<evidence type="ECO:0000313" key="1">
    <source>
        <dbReference type="EMBL" id="WXA90051.1"/>
    </source>
</evidence>
<dbReference type="Pfam" id="PF05717">
    <property type="entry name" value="TnpB_IS66"/>
    <property type="match status" value="1"/>
</dbReference>
<dbReference type="NCBIfam" id="NF033819">
    <property type="entry name" value="IS66_TnpB"/>
    <property type="match status" value="1"/>
</dbReference>
<dbReference type="Proteomes" id="UP001379533">
    <property type="component" value="Chromosome"/>
</dbReference>